<dbReference type="Gene3D" id="3.40.50.2020">
    <property type="match status" value="1"/>
</dbReference>
<dbReference type="InterPro" id="IPR000836">
    <property type="entry name" value="PRTase_dom"/>
</dbReference>
<dbReference type="CDD" id="cd06223">
    <property type="entry name" value="PRTases_typeI"/>
    <property type="match status" value="1"/>
</dbReference>
<dbReference type="EMBL" id="CAEZWG010000102">
    <property type="protein sequence ID" value="CAB4653234.1"/>
    <property type="molecule type" value="Genomic_DNA"/>
</dbReference>
<dbReference type="SUPFAM" id="SSF53271">
    <property type="entry name" value="PRTase-like"/>
    <property type="match status" value="1"/>
</dbReference>
<dbReference type="InterPro" id="IPR051910">
    <property type="entry name" value="ComF/GntX_DNA_util-trans"/>
</dbReference>
<dbReference type="AlphaFoldDB" id="A0A6J6KY68"/>
<organism evidence="2">
    <name type="scientific">freshwater metagenome</name>
    <dbReference type="NCBI Taxonomy" id="449393"/>
    <lineage>
        <taxon>unclassified sequences</taxon>
        <taxon>metagenomes</taxon>
        <taxon>ecological metagenomes</taxon>
    </lineage>
</organism>
<gene>
    <name evidence="2" type="ORF">UFOPK2234_00585</name>
</gene>
<comment type="similarity">
    <text evidence="1">Belongs to the ComF/GntX family.</text>
</comment>
<accession>A0A6J6KY68</accession>
<protein>
    <submittedName>
        <fullName evidence="2">Unannotated protein</fullName>
    </submittedName>
</protein>
<reference evidence="2" key="1">
    <citation type="submission" date="2020-05" db="EMBL/GenBank/DDBJ databases">
        <authorList>
            <person name="Chiriac C."/>
            <person name="Salcher M."/>
            <person name="Ghai R."/>
            <person name="Kavagutti S V."/>
        </authorList>
    </citation>
    <scope>NUCLEOTIDE SEQUENCE</scope>
</reference>
<dbReference type="PANTHER" id="PTHR47505">
    <property type="entry name" value="DNA UTILIZATION PROTEIN YHGH"/>
    <property type="match status" value="1"/>
</dbReference>
<name>A0A6J6KY68_9ZZZZ</name>
<evidence type="ECO:0000313" key="2">
    <source>
        <dbReference type="EMBL" id="CAB4653234.1"/>
    </source>
</evidence>
<dbReference type="InterPro" id="IPR029057">
    <property type="entry name" value="PRTase-like"/>
</dbReference>
<proteinExistence type="inferred from homology"/>
<evidence type="ECO:0000256" key="1">
    <source>
        <dbReference type="ARBA" id="ARBA00008007"/>
    </source>
</evidence>
<sequence length="191" mass="21036">MKKSFIGNIPLFFKSDYNKEAASIILLAKENFNTQAIKVLSKSIADSIIFALKDLSISQSVSIVTVPSSKSSIRRRGRDHIAYLAIEVVKQIKYQGFACEYVPLLIVKKNIKDQSKLNGRQRIENTKGKFGLRGCEFPQDAIFLIDDLVTTGSSMSEAIRALSEAKMRISGLVSACAVGRNSLIPLGTTNF</sequence>
<dbReference type="PANTHER" id="PTHR47505:SF1">
    <property type="entry name" value="DNA UTILIZATION PROTEIN YHGH"/>
    <property type="match status" value="1"/>
</dbReference>